<reference evidence="6" key="1">
    <citation type="submission" date="2014-11" db="EMBL/GenBank/DDBJ databases">
        <title>Genome sequencing of Roseivirga sp. D-25.</title>
        <authorList>
            <person name="Selvaratnam C."/>
            <person name="Thevarajoo S."/>
            <person name="Goh K.M."/>
            <person name="Eee R."/>
            <person name="Chan K.-G."/>
            <person name="Chong C.S."/>
        </authorList>
    </citation>
    <scope>NUCLEOTIDE SEQUENCE [LARGE SCALE GENOMIC DNA]</scope>
    <source>
        <strain evidence="6">D-25</strain>
    </source>
</reference>
<dbReference type="InterPro" id="IPR036388">
    <property type="entry name" value="WH-like_DNA-bd_sf"/>
</dbReference>
<gene>
    <name evidence="5" type="ORF">OB69_06485</name>
</gene>
<comment type="similarity">
    <text evidence="1">Belongs to the BlaI transcriptional regulatory family.</text>
</comment>
<protein>
    <recommendedName>
        <fullName evidence="7">Transcriptional regulator</fullName>
    </recommendedName>
</protein>
<dbReference type="InterPro" id="IPR036390">
    <property type="entry name" value="WH_DNA-bd_sf"/>
</dbReference>
<keyword evidence="2" id="KW-0805">Transcription regulation</keyword>
<evidence type="ECO:0008006" key="7">
    <source>
        <dbReference type="Google" id="ProtNLM"/>
    </source>
</evidence>
<keyword evidence="6" id="KW-1185">Reference proteome</keyword>
<dbReference type="AlphaFoldDB" id="A0A0L8AN07"/>
<dbReference type="PATRIC" id="fig|1566026.4.peg.3125"/>
<dbReference type="PIRSF" id="PIRSF019455">
    <property type="entry name" value="CopR_AtkY"/>
    <property type="match status" value="1"/>
</dbReference>
<evidence type="ECO:0000313" key="5">
    <source>
        <dbReference type="EMBL" id="KOF03616.1"/>
    </source>
</evidence>
<proteinExistence type="inferred from homology"/>
<keyword evidence="4" id="KW-0804">Transcription</keyword>
<organism evidence="5 6">
    <name type="scientific">Roseivirga seohaensis subsp. aquiponti</name>
    <dbReference type="NCBI Taxonomy" id="1566026"/>
    <lineage>
        <taxon>Bacteria</taxon>
        <taxon>Pseudomonadati</taxon>
        <taxon>Bacteroidota</taxon>
        <taxon>Cytophagia</taxon>
        <taxon>Cytophagales</taxon>
        <taxon>Roseivirgaceae</taxon>
        <taxon>Roseivirga</taxon>
    </lineage>
</organism>
<comment type="caution">
    <text evidence="5">The sequence shown here is derived from an EMBL/GenBank/DDBJ whole genome shotgun (WGS) entry which is preliminary data.</text>
</comment>
<dbReference type="GO" id="GO:0045892">
    <property type="term" value="P:negative regulation of DNA-templated transcription"/>
    <property type="evidence" value="ECO:0007669"/>
    <property type="project" value="InterPro"/>
</dbReference>
<dbReference type="Gene3D" id="1.10.10.10">
    <property type="entry name" value="Winged helix-like DNA-binding domain superfamily/Winged helix DNA-binding domain"/>
    <property type="match status" value="1"/>
</dbReference>
<sequence>MKDLTKAEEQIMQIVWEHDKMFIKDIVDQMPEPKPAYNTVGTFLKILENKGFVNREKVGNTFSYSATVKKKAYTKNFMNGFLSNYFEGSAEKLFSFMMQEKKLSPEQVEDLMKKLKDHE</sequence>
<dbReference type="Gene3D" id="1.10.4040.10">
    <property type="entry name" value="Penicillinase repressor domain"/>
    <property type="match status" value="1"/>
</dbReference>
<evidence type="ECO:0000313" key="6">
    <source>
        <dbReference type="Proteomes" id="UP000036908"/>
    </source>
</evidence>
<evidence type="ECO:0000256" key="4">
    <source>
        <dbReference type="ARBA" id="ARBA00023163"/>
    </source>
</evidence>
<dbReference type="InterPro" id="IPR005650">
    <property type="entry name" value="BlaI_family"/>
</dbReference>
<name>A0A0L8AN07_9BACT</name>
<dbReference type="Pfam" id="PF03965">
    <property type="entry name" value="Penicillinase_R"/>
    <property type="match status" value="1"/>
</dbReference>
<keyword evidence="3" id="KW-0238">DNA-binding</keyword>
<evidence type="ECO:0000256" key="3">
    <source>
        <dbReference type="ARBA" id="ARBA00023125"/>
    </source>
</evidence>
<accession>A0A0L8AN07</accession>
<evidence type="ECO:0000256" key="2">
    <source>
        <dbReference type="ARBA" id="ARBA00023015"/>
    </source>
</evidence>
<dbReference type="SUPFAM" id="SSF46785">
    <property type="entry name" value="Winged helix' DNA-binding domain"/>
    <property type="match status" value="1"/>
</dbReference>
<dbReference type="Proteomes" id="UP000036908">
    <property type="component" value="Unassembled WGS sequence"/>
</dbReference>
<evidence type="ECO:0000256" key="1">
    <source>
        <dbReference type="ARBA" id="ARBA00011046"/>
    </source>
</evidence>
<dbReference type="RefSeq" id="WP_053222979.1">
    <property type="nucleotide sequence ID" value="NZ_JSVA01000007.1"/>
</dbReference>
<dbReference type="EMBL" id="JSVA01000007">
    <property type="protein sequence ID" value="KOF03616.1"/>
    <property type="molecule type" value="Genomic_DNA"/>
</dbReference>
<dbReference type="OrthoDB" id="1098508at2"/>
<dbReference type="GO" id="GO:0003677">
    <property type="term" value="F:DNA binding"/>
    <property type="evidence" value="ECO:0007669"/>
    <property type="project" value="UniProtKB-KW"/>
</dbReference>